<evidence type="ECO:0000313" key="2">
    <source>
        <dbReference type="Proteomes" id="UP000830639"/>
    </source>
</evidence>
<keyword evidence="2" id="KW-1185">Reference proteome</keyword>
<proteinExistence type="predicted"/>
<dbReference type="EMBL" id="CP096034">
    <property type="protein sequence ID" value="UPM56112.1"/>
    <property type="molecule type" value="Genomic_DNA"/>
</dbReference>
<dbReference type="Proteomes" id="UP000830639">
    <property type="component" value="Chromosome"/>
</dbReference>
<dbReference type="RefSeq" id="WP_248269027.1">
    <property type="nucleotide sequence ID" value="NZ_CP096034.1"/>
</dbReference>
<gene>
    <name evidence="1" type="ORF">MY490_09870</name>
</gene>
<accession>A0ABY4JQK5</accession>
<protein>
    <submittedName>
        <fullName evidence="1">Uncharacterized protein</fullName>
    </submittedName>
</protein>
<evidence type="ECO:0000313" key="1">
    <source>
        <dbReference type="EMBL" id="UPM56112.1"/>
    </source>
</evidence>
<reference evidence="1 2" key="1">
    <citation type="submission" date="2022-04" db="EMBL/GenBank/DDBJ databases">
        <title>Mechanism of arsenic methylation and mitigation arsenic toxicity by Bacillus sp. LH14 from an Arsenic-Contaminated Paddy Soil.</title>
        <authorList>
            <person name="Wang D."/>
        </authorList>
    </citation>
    <scope>NUCLEOTIDE SEQUENCE [LARGE SCALE GENOMIC DNA]</scope>
    <source>
        <strain evidence="1 2">LH14</strain>
    </source>
</reference>
<sequence>MKYYTIKEAFILLEQFEISKSKQVVTRWVSKNIIKSEKNDNIYQISEEELFKFINAKKPKMLELLDNTKEINSSIDTLTEKVESIEQKIAHAFQVQAEELISIKAIEKQLIHITNSVSSLNENLNLIKQIIISLQESGLNNTVTSKSKLKNKSKKEDGFTHLDIIEKQPVNEEESMVTNIPFKDKQILDAMQFILTIDIFSKYKEEILRSIKDTLLNRNSEWNQPQGKKKFKCLFSGKLFEKSKPFLKQTAKFVSDELLEKRGMN</sequence>
<name>A0ABY4JQK5_9BACI</name>
<organism evidence="1 2">
    <name type="scientific">Gottfriedia acidiceleris</name>
    <dbReference type="NCBI Taxonomy" id="371036"/>
    <lineage>
        <taxon>Bacteria</taxon>
        <taxon>Bacillati</taxon>
        <taxon>Bacillota</taxon>
        <taxon>Bacilli</taxon>
        <taxon>Bacillales</taxon>
        <taxon>Bacillaceae</taxon>
        <taxon>Gottfriedia</taxon>
    </lineage>
</organism>